<keyword evidence="8 10" id="KW-0472">Membrane</keyword>
<dbReference type="RefSeq" id="XP_029740793.1">
    <property type="nucleotide sequence ID" value="XM_029883038.1"/>
</dbReference>
<feature type="transmembrane region" description="Helical" evidence="10">
    <location>
        <begin position="239"/>
        <end position="260"/>
    </location>
</feature>
<dbReference type="InterPro" id="IPR003439">
    <property type="entry name" value="ABC_transporter-like_ATP-bd"/>
</dbReference>
<dbReference type="GO" id="GO:0016887">
    <property type="term" value="F:ATP hydrolysis activity"/>
    <property type="evidence" value="ECO:0007669"/>
    <property type="project" value="InterPro"/>
</dbReference>
<dbReference type="Gene3D" id="3.40.50.300">
    <property type="entry name" value="P-loop containing nucleotide triphosphate hydrolases"/>
    <property type="match status" value="1"/>
</dbReference>
<dbReference type="InterPro" id="IPR044726">
    <property type="entry name" value="ABCC_6TM_D2"/>
</dbReference>
<dbReference type="Pfam" id="PF00664">
    <property type="entry name" value="ABC_membrane"/>
    <property type="match status" value="1"/>
</dbReference>
<dbReference type="PROSITE" id="PS50893">
    <property type="entry name" value="ABC_TRANSPORTER_2"/>
    <property type="match status" value="1"/>
</dbReference>
<feature type="transmembrane region" description="Helical" evidence="10">
    <location>
        <begin position="142"/>
        <end position="166"/>
    </location>
</feature>
<dbReference type="Gene3D" id="1.20.1560.10">
    <property type="entry name" value="ABC transporter type 1, transmembrane domain"/>
    <property type="match status" value="1"/>
</dbReference>
<dbReference type="Pfam" id="PF00005">
    <property type="entry name" value="ABC_tran"/>
    <property type="match status" value="1"/>
</dbReference>
<dbReference type="SUPFAM" id="SSF52540">
    <property type="entry name" value="P-loop containing nucleoside triphosphate hydrolases"/>
    <property type="match status" value="2"/>
</dbReference>
<evidence type="ECO:0000256" key="7">
    <source>
        <dbReference type="ARBA" id="ARBA00022989"/>
    </source>
</evidence>
<keyword evidence="2" id="KW-0813">Transport</keyword>
<feature type="domain" description="ABC transmembrane type-1" evidence="12">
    <location>
        <begin position="106"/>
        <end position="384"/>
    </location>
</feature>
<dbReference type="GeneID" id="40725334"/>
<dbReference type="GO" id="GO:0005524">
    <property type="term" value="F:ATP binding"/>
    <property type="evidence" value="ECO:0007669"/>
    <property type="project" value="UniProtKB-KW"/>
</dbReference>
<evidence type="ECO:0000313" key="13">
    <source>
        <dbReference type="EMBL" id="TKY88808.1"/>
    </source>
</evidence>
<feature type="transmembrane region" description="Helical" evidence="10">
    <location>
        <begin position="208"/>
        <end position="233"/>
    </location>
</feature>
<comment type="caution">
    <text evidence="13">The sequence shown here is derived from an EMBL/GenBank/DDBJ whole genome shotgun (WGS) entry which is preliminary data.</text>
</comment>
<accession>A0A4U7KZC6</accession>
<evidence type="ECO:0000256" key="3">
    <source>
        <dbReference type="ARBA" id="ARBA00022475"/>
    </source>
</evidence>
<evidence type="ECO:0000256" key="6">
    <source>
        <dbReference type="ARBA" id="ARBA00022840"/>
    </source>
</evidence>
<gene>
    <name evidence="13" type="ORF">EX895_002439</name>
</gene>
<evidence type="ECO:0000256" key="4">
    <source>
        <dbReference type="ARBA" id="ARBA00022692"/>
    </source>
</evidence>
<evidence type="ECO:0000256" key="1">
    <source>
        <dbReference type="ARBA" id="ARBA00004651"/>
    </source>
</evidence>
<dbReference type="Proteomes" id="UP000306050">
    <property type="component" value="Chromosome SGRAM_14"/>
</dbReference>
<dbReference type="InterPro" id="IPR027417">
    <property type="entry name" value="P-loop_NTPase"/>
</dbReference>
<evidence type="ECO:0000313" key="14">
    <source>
        <dbReference type="Proteomes" id="UP000306050"/>
    </source>
</evidence>
<dbReference type="SMART" id="SM00382">
    <property type="entry name" value="AAA"/>
    <property type="match status" value="1"/>
</dbReference>
<evidence type="ECO:0000256" key="8">
    <source>
        <dbReference type="ARBA" id="ARBA00023136"/>
    </source>
</evidence>
<protein>
    <recommendedName>
        <fullName evidence="15">ABC transporter domain-containing protein</fullName>
    </recommendedName>
</protein>
<dbReference type="FunFam" id="3.40.50.300:FF:002145">
    <property type="entry name" value="ABC transporter (MsbA subfamily)"/>
    <property type="match status" value="1"/>
</dbReference>
<feature type="transmembrane region" description="Helical" evidence="10">
    <location>
        <begin position="326"/>
        <end position="348"/>
    </location>
</feature>
<keyword evidence="14" id="KW-1185">Reference proteome</keyword>
<dbReference type="PANTHER" id="PTHR24223:SF399">
    <property type="entry name" value="ABC TRANSPORTER ATNG"/>
    <property type="match status" value="1"/>
</dbReference>
<reference evidence="13 14" key="1">
    <citation type="submission" date="2019-05" db="EMBL/GenBank/DDBJ databases">
        <title>Sporisorium graminicola CBS 10092 draft sequencing and annotation.</title>
        <authorList>
            <person name="Solano-Gonzalez S."/>
            <person name="Caddick M.X."/>
            <person name="Darby A."/>
        </authorList>
    </citation>
    <scope>NUCLEOTIDE SEQUENCE [LARGE SCALE GENOMIC DNA]</scope>
    <source>
        <strain evidence="13 14">CBS 10092</strain>
    </source>
</reference>
<keyword evidence="7 10" id="KW-1133">Transmembrane helix</keyword>
<dbReference type="PANTHER" id="PTHR24223">
    <property type="entry name" value="ATP-BINDING CASSETTE SUB-FAMILY C"/>
    <property type="match status" value="1"/>
</dbReference>
<dbReference type="InterPro" id="IPR011527">
    <property type="entry name" value="ABC1_TM_dom"/>
</dbReference>
<dbReference type="AlphaFoldDB" id="A0A4U7KZC6"/>
<dbReference type="OrthoDB" id="6500128at2759"/>
<dbReference type="PROSITE" id="PS50929">
    <property type="entry name" value="ABC_TM1F"/>
    <property type="match status" value="1"/>
</dbReference>
<dbReference type="InterPro" id="IPR003593">
    <property type="entry name" value="AAA+_ATPase"/>
</dbReference>
<keyword evidence="3" id="KW-1003">Cell membrane</keyword>
<dbReference type="InterPro" id="IPR036640">
    <property type="entry name" value="ABC1_TM_sf"/>
</dbReference>
<evidence type="ECO:0008006" key="15">
    <source>
        <dbReference type="Google" id="ProtNLM"/>
    </source>
</evidence>
<sequence length="708" mass="77484">MHLADHIVQIRSGGTVDMLTSEAVTVSKLADDIGVLRRGAAEHRGSNEVTNGDSSSAALVRNAVAKEPGDPESEDEHEEVLIGRIKLSVFKRYFRAAGWCALWYPLAVVMQTGFANGQLLWLQAWAKNVSEDTLPGSIGMHIGILVLLVLGRFVTYAGSLLIYLLLFCPKISLQLHHDLLNGVLLSGADFFLNLNPGRMINRFTQDVFALDFQICTYVVNVALFVINLGYSLVLMMLPAPYLVGVIVAMAALYFLIYRLYSPSSRQLRRLEMATKSSLHSQFRETGDVQGLLTIRASQLGLHFSRTTAFLLDMSQRPYYSLWAVRVWLQTWLNMLAMVLNTGLVLFAVSLRHTSSSGLVAVALVQAISLSSDLNGLMSAWTDLEIGVVSLERIEQVITLPADPKDTPARFQEMPSTVKGNTTPAAVAVRFEDVTAGYQGRDGPMSLHKVSFDLKPGERLGICGRSGSGKSTLVLSLLRILEPASGRITIDGVDISTYTGSSVRQGISYVPQEPIVLPSLTVRENLDPDCEQSDDQAFWKVLGQTAMSETVSQLPEGLDSPVDLQSLSMGQKQLLNVARALLKRRGLWVLDEATSSLDLETDAQIQLALAGATLDDKGDYGNKVPRAQSKKRAGVICNDRDSTFDATLPGPSRPTLITVAHRLSTIMDYDKILVLGGAKVLEFGSPSELLQLENGEFKTMVEEQNRSIR</sequence>
<evidence type="ECO:0000259" key="12">
    <source>
        <dbReference type="PROSITE" id="PS50929"/>
    </source>
</evidence>
<keyword evidence="6" id="KW-0067">ATP-binding</keyword>
<comment type="subcellular location">
    <subcellularLocation>
        <location evidence="1">Cell membrane</location>
        <topology evidence="1">Multi-pass membrane protein</topology>
    </subcellularLocation>
</comment>
<dbReference type="GO" id="GO:0005886">
    <property type="term" value="C:plasma membrane"/>
    <property type="evidence" value="ECO:0007669"/>
    <property type="project" value="UniProtKB-SubCell"/>
</dbReference>
<feature type="domain" description="ABC transporter" evidence="11">
    <location>
        <begin position="428"/>
        <end position="701"/>
    </location>
</feature>
<dbReference type="KEGG" id="sgra:EX895_002439"/>
<evidence type="ECO:0000259" key="11">
    <source>
        <dbReference type="PROSITE" id="PS50893"/>
    </source>
</evidence>
<proteinExistence type="predicted"/>
<dbReference type="EMBL" id="SRRM01000007">
    <property type="protein sequence ID" value="TKY88808.1"/>
    <property type="molecule type" value="Genomic_DNA"/>
</dbReference>
<dbReference type="InterPro" id="IPR050173">
    <property type="entry name" value="ABC_transporter_C-like"/>
</dbReference>
<evidence type="ECO:0000256" key="9">
    <source>
        <dbReference type="ARBA" id="ARBA00023180"/>
    </source>
</evidence>
<feature type="transmembrane region" description="Helical" evidence="10">
    <location>
        <begin position="101"/>
        <end position="122"/>
    </location>
</feature>
<keyword evidence="4 10" id="KW-0812">Transmembrane</keyword>
<dbReference type="GO" id="GO:0140359">
    <property type="term" value="F:ABC-type transporter activity"/>
    <property type="evidence" value="ECO:0007669"/>
    <property type="project" value="InterPro"/>
</dbReference>
<dbReference type="CDD" id="cd18580">
    <property type="entry name" value="ABC_6TM_ABCC_D2"/>
    <property type="match status" value="1"/>
</dbReference>
<evidence type="ECO:0000256" key="5">
    <source>
        <dbReference type="ARBA" id="ARBA00022741"/>
    </source>
</evidence>
<evidence type="ECO:0000256" key="10">
    <source>
        <dbReference type="SAM" id="Phobius"/>
    </source>
</evidence>
<dbReference type="SUPFAM" id="SSF90123">
    <property type="entry name" value="ABC transporter transmembrane region"/>
    <property type="match status" value="1"/>
</dbReference>
<organism evidence="13 14">
    <name type="scientific">Sporisorium graminicola</name>
    <dbReference type="NCBI Taxonomy" id="280036"/>
    <lineage>
        <taxon>Eukaryota</taxon>
        <taxon>Fungi</taxon>
        <taxon>Dikarya</taxon>
        <taxon>Basidiomycota</taxon>
        <taxon>Ustilaginomycotina</taxon>
        <taxon>Ustilaginomycetes</taxon>
        <taxon>Ustilaginales</taxon>
        <taxon>Ustilaginaceae</taxon>
        <taxon>Sporisorium</taxon>
    </lineage>
</organism>
<evidence type="ECO:0000256" key="2">
    <source>
        <dbReference type="ARBA" id="ARBA00022448"/>
    </source>
</evidence>
<keyword evidence="9" id="KW-0325">Glycoprotein</keyword>
<keyword evidence="5" id="KW-0547">Nucleotide-binding</keyword>
<name>A0A4U7KZC6_9BASI</name>